<name>A0ABW0BP26_9ACTN</name>
<dbReference type="InterPro" id="IPR021903">
    <property type="entry name" value="DUF3515"/>
</dbReference>
<organism evidence="2 3">
    <name type="scientific">Nocardioides taihuensis</name>
    <dbReference type="NCBI Taxonomy" id="1835606"/>
    <lineage>
        <taxon>Bacteria</taxon>
        <taxon>Bacillati</taxon>
        <taxon>Actinomycetota</taxon>
        <taxon>Actinomycetes</taxon>
        <taxon>Propionibacteriales</taxon>
        <taxon>Nocardioidaceae</taxon>
        <taxon>Nocardioides</taxon>
    </lineage>
</organism>
<comment type="caution">
    <text evidence="2">The sequence shown here is derived from an EMBL/GenBank/DDBJ whole genome shotgun (WGS) entry which is preliminary data.</text>
</comment>
<feature type="region of interest" description="Disordered" evidence="1">
    <location>
        <begin position="1"/>
        <end position="21"/>
    </location>
</feature>
<keyword evidence="3" id="KW-1185">Reference proteome</keyword>
<evidence type="ECO:0000313" key="3">
    <source>
        <dbReference type="Proteomes" id="UP001596087"/>
    </source>
</evidence>
<gene>
    <name evidence="2" type="ORF">ACFPGP_20895</name>
</gene>
<protein>
    <submittedName>
        <fullName evidence="2">DUF3515 domain-containing protein</fullName>
    </submittedName>
</protein>
<feature type="compositionally biased region" description="Gly residues" evidence="1">
    <location>
        <begin position="7"/>
        <end position="19"/>
    </location>
</feature>
<evidence type="ECO:0000256" key="1">
    <source>
        <dbReference type="SAM" id="MobiDB-lite"/>
    </source>
</evidence>
<dbReference type="Pfam" id="PF12028">
    <property type="entry name" value="DUF3515"/>
    <property type="match status" value="1"/>
</dbReference>
<dbReference type="EMBL" id="JBHSKD010000027">
    <property type="protein sequence ID" value="MFC5179154.1"/>
    <property type="molecule type" value="Genomic_DNA"/>
</dbReference>
<proteinExistence type="predicted"/>
<sequence length="155" mass="15334">MGPALVGCGGGDGGDGGGPVEVEAPDLAGADAAACASLLDDLPATLAGQEAREVSPGSAPAAAWGDPALVLTCGVAEPAGLDEFASCQVVDGVDWFVPPEQLDDPGGDVLMTTIGTRPRVSLLVPADLRGPTSSTALVELADPVKDDLEKVDRCG</sequence>
<dbReference type="Proteomes" id="UP001596087">
    <property type="component" value="Unassembled WGS sequence"/>
</dbReference>
<reference evidence="3" key="1">
    <citation type="journal article" date="2019" name="Int. J. Syst. Evol. Microbiol.">
        <title>The Global Catalogue of Microorganisms (GCM) 10K type strain sequencing project: providing services to taxonomists for standard genome sequencing and annotation.</title>
        <authorList>
            <consortium name="The Broad Institute Genomics Platform"/>
            <consortium name="The Broad Institute Genome Sequencing Center for Infectious Disease"/>
            <person name="Wu L."/>
            <person name="Ma J."/>
        </authorList>
    </citation>
    <scope>NUCLEOTIDE SEQUENCE [LARGE SCALE GENOMIC DNA]</scope>
    <source>
        <strain evidence="3">DFY41</strain>
    </source>
</reference>
<dbReference type="RefSeq" id="WP_378593575.1">
    <property type="nucleotide sequence ID" value="NZ_JBHSKD010000027.1"/>
</dbReference>
<accession>A0ABW0BP26</accession>
<evidence type="ECO:0000313" key="2">
    <source>
        <dbReference type="EMBL" id="MFC5179154.1"/>
    </source>
</evidence>